<dbReference type="AlphaFoldDB" id="A0A1N7HCL9"/>
<dbReference type="STRING" id="58117.SAMN05421833_14421"/>
<dbReference type="RefSeq" id="WP_204053858.1">
    <property type="nucleotide sequence ID" value="NZ_FTNI01000044.1"/>
</dbReference>
<evidence type="ECO:0000256" key="1">
    <source>
        <dbReference type="ARBA" id="ARBA00022801"/>
    </source>
</evidence>
<keyword evidence="2" id="KW-1133">Transmembrane helix</keyword>
<keyword evidence="5" id="KW-1185">Reference proteome</keyword>
<feature type="transmembrane region" description="Helical" evidence="2">
    <location>
        <begin position="88"/>
        <end position="106"/>
    </location>
</feature>
<evidence type="ECO:0000313" key="4">
    <source>
        <dbReference type="EMBL" id="SIS22627.1"/>
    </source>
</evidence>
<dbReference type="Gene3D" id="3.60.40.10">
    <property type="entry name" value="PPM-type phosphatase domain"/>
    <property type="match status" value="1"/>
</dbReference>
<dbReference type="InterPro" id="IPR052016">
    <property type="entry name" value="Bact_Sigma-Reg"/>
</dbReference>
<dbReference type="PANTHER" id="PTHR43156">
    <property type="entry name" value="STAGE II SPORULATION PROTEIN E-RELATED"/>
    <property type="match status" value="1"/>
</dbReference>
<feature type="domain" description="PPM-type phosphatase" evidence="3">
    <location>
        <begin position="141"/>
        <end position="355"/>
    </location>
</feature>
<dbReference type="SMART" id="SM00331">
    <property type="entry name" value="PP2C_SIG"/>
    <property type="match status" value="1"/>
</dbReference>
<dbReference type="PANTHER" id="PTHR43156:SF2">
    <property type="entry name" value="STAGE II SPORULATION PROTEIN E"/>
    <property type="match status" value="1"/>
</dbReference>
<accession>A0A1N7HCL9</accession>
<sequence>MNRFEATPESRMGTQAVLRTLPFAAMAAVVVLDLLVGPSLGLLPLLTLGPALATVTGGMRHTALAGLVALVLSAPLAYHDHLLTHPRITVTLVAIVGVTAAAMLACRLRAEGERRLADARLVAEAAQRVLLHPVPRRAGDLRIALSYTSATQDARIGGDLYDIARGPGGVRLIVGDVQGKGLDAVETAASVVGAFREAAYDAPALTDVGRRLEDHLAQRLGGEKFVTAVLAEVREHEISLLNYGHPPPLLLGRDGRVQRLEPRQEAPPLGLVALAPAGPEPYGCAFHEGDEILFYTDGVCEARDQGGDFYPLEDRAPSLLRTGDPQDALDLLKRDLVEHVGGPVPDDAAMLLVRRERP</sequence>
<evidence type="ECO:0000259" key="3">
    <source>
        <dbReference type="SMART" id="SM00331"/>
    </source>
</evidence>
<reference evidence="5" key="1">
    <citation type="submission" date="2017-01" db="EMBL/GenBank/DDBJ databases">
        <authorList>
            <person name="Varghese N."/>
            <person name="Submissions S."/>
        </authorList>
    </citation>
    <scope>NUCLEOTIDE SEQUENCE [LARGE SCALE GENOMIC DNA]</scope>
    <source>
        <strain evidence="5">ATCC 12950</strain>
    </source>
</reference>
<dbReference type="FunFam" id="3.60.40.10:FF:000058">
    <property type="entry name" value="Stage II sporulation protein E"/>
    <property type="match status" value="1"/>
</dbReference>
<keyword evidence="1" id="KW-0378">Hydrolase</keyword>
<dbReference type="Pfam" id="PF07228">
    <property type="entry name" value="SpoIIE"/>
    <property type="match status" value="1"/>
</dbReference>
<name>A0A1N7HCL9_9ACTN</name>
<proteinExistence type="predicted"/>
<dbReference type="InterPro" id="IPR001932">
    <property type="entry name" value="PPM-type_phosphatase-like_dom"/>
</dbReference>
<organism evidence="4 5">
    <name type="scientific">Microbispora rosea</name>
    <dbReference type="NCBI Taxonomy" id="58117"/>
    <lineage>
        <taxon>Bacteria</taxon>
        <taxon>Bacillati</taxon>
        <taxon>Actinomycetota</taxon>
        <taxon>Actinomycetes</taxon>
        <taxon>Streptosporangiales</taxon>
        <taxon>Streptosporangiaceae</taxon>
        <taxon>Microbispora</taxon>
    </lineage>
</organism>
<dbReference type="InterPro" id="IPR036457">
    <property type="entry name" value="PPM-type-like_dom_sf"/>
</dbReference>
<dbReference type="Proteomes" id="UP000186096">
    <property type="component" value="Unassembled WGS sequence"/>
</dbReference>
<gene>
    <name evidence="4" type="ORF">SAMN05421833_14421</name>
</gene>
<dbReference type="SUPFAM" id="SSF81606">
    <property type="entry name" value="PP2C-like"/>
    <property type="match status" value="1"/>
</dbReference>
<feature type="transmembrane region" description="Helical" evidence="2">
    <location>
        <begin position="20"/>
        <end position="46"/>
    </location>
</feature>
<dbReference type="GO" id="GO:0016791">
    <property type="term" value="F:phosphatase activity"/>
    <property type="evidence" value="ECO:0007669"/>
    <property type="project" value="TreeGrafter"/>
</dbReference>
<evidence type="ECO:0000313" key="5">
    <source>
        <dbReference type="Proteomes" id="UP000186096"/>
    </source>
</evidence>
<dbReference type="EMBL" id="FTNI01000044">
    <property type="protein sequence ID" value="SIS22627.1"/>
    <property type="molecule type" value="Genomic_DNA"/>
</dbReference>
<evidence type="ECO:0000256" key="2">
    <source>
        <dbReference type="SAM" id="Phobius"/>
    </source>
</evidence>
<keyword evidence="2" id="KW-0472">Membrane</keyword>
<keyword evidence="2" id="KW-0812">Transmembrane</keyword>
<protein>
    <submittedName>
        <fullName evidence="4">Serine phosphatase RsbU, regulator of sigma subunit</fullName>
    </submittedName>
</protein>